<dbReference type="EMBL" id="CP034465">
    <property type="protein sequence ID" value="AZP04055.1"/>
    <property type="molecule type" value="Genomic_DNA"/>
</dbReference>
<evidence type="ECO:0000256" key="2">
    <source>
        <dbReference type="ARBA" id="ARBA00009902"/>
    </source>
</evidence>
<dbReference type="GO" id="GO:0004564">
    <property type="term" value="F:beta-fructofuranosidase activity"/>
    <property type="evidence" value="ECO:0007669"/>
    <property type="project" value="UniProtKB-EC"/>
</dbReference>
<dbReference type="PANTHER" id="PTHR43101">
    <property type="entry name" value="BETA-FRUCTOSIDASE"/>
    <property type="match status" value="1"/>
</dbReference>
<comment type="similarity">
    <text evidence="2 8">Belongs to the glycosyl hydrolase 32 family.</text>
</comment>
<evidence type="ECO:0000256" key="1">
    <source>
        <dbReference type="ARBA" id="ARBA00004914"/>
    </source>
</evidence>
<dbReference type="EC" id="3.2.1.26" evidence="3 8"/>
<proteinExistence type="inferred from homology"/>
<keyword evidence="6 8" id="KW-0326">Glycosidase</keyword>
<comment type="function">
    <text evidence="9">Enables the bacterium to metabolize sucrose as a sole carbon source.</text>
</comment>
<evidence type="ECO:0000256" key="4">
    <source>
        <dbReference type="ARBA" id="ARBA00019623"/>
    </source>
</evidence>
<dbReference type="InterPro" id="IPR051214">
    <property type="entry name" value="GH32_Enzymes"/>
</dbReference>
<dbReference type="Gene3D" id="2.115.10.20">
    <property type="entry name" value="Glycosyl hydrolase domain, family 43"/>
    <property type="match status" value="1"/>
</dbReference>
<dbReference type="InterPro" id="IPR001362">
    <property type="entry name" value="Glyco_hydro_32"/>
</dbReference>
<organism evidence="12 13">
    <name type="scientific">Jeotgalibaca ciconiae</name>
    <dbReference type="NCBI Taxonomy" id="2496265"/>
    <lineage>
        <taxon>Bacteria</taxon>
        <taxon>Bacillati</taxon>
        <taxon>Bacillota</taxon>
        <taxon>Bacilli</taxon>
        <taxon>Lactobacillales</taxon>
        <taxon>Carnobacteriaceae</taxon>
        <taxon>Jeotgalibaca</taxon>
    </lineage>
</organism>
<protein>
    <recommendedName>
        <fullName evidence="4 8">Sucrose-6-phosphate hydrolase</fullName>
        <ecNumber evidence="3 8">3.2.1.26</ecNumber>
    </recommendedName>
    <alternativeName>
        <fullName evidence="7 9">Invertase</fullName>
    </alternativeName>
</protein>
<name>A0A3S9H9N4_9LACT</name>
<evidence type="ECO:0000259" key="10">
    <source>
        <dbReference type="Pfam" id="PF00251"/>
    </source>
</evidence>
<evidence type="ECO:0000313" key="12">
    <source>
        <dbReference type="EMBL" id="AZP04055.1"/>
    </source>
</evidence>
<dbReference type="InterPro" id="IPR013320">
    <property type="entry name" value="ConA-like_dom_sf"/>
</dbReference>
<dbReference type="AlphaFoldDB" id="A0A3S9H9N4"/>
<dbReference type="Gene3D" id="2.60.120.560">
    <property type="entry name" value="Exo-inulinase, domain 1"/>
    <property type="match status" value="1"/>
</dbReference>
<comment type="catalytic activity">
    <reaction evidence="8">
        <text>Hydrolysis of terminal non-reducing beta-D-fructofuranoside residues in beta-D-fructofuranosides.</text>
        <dbReference type="EC" id="3.2.1.26"/>
    </reaction>
</comment>
<dbReference type="RefSeq" id="WP_126109133.1">
    <property type="nucleotide sequence ID" value="NZ_CP034465.1"/>
</dbReference>
<dbReference type="KEGG" id="jeh:EJN90_04865"/>
<evidence type="ECO:0000313" key="13">
    <source>
        <dbReference type="Proteomes" id="UP000273326"/>
    </source>
</evidence>
<dbReference type="GO" id="GO:0005985">
    <property type="term" value="P:sucrose metabolic process"/>
    <property type="evidence" value="ECO:0007669"/>
    <property type="project" value="UniProtKB-UniPathway"/>
</dbReference>
<keyword evidence="9" id="KW-0119">Carbohydrate metabolism</keyword>
<dbReference type="GO" id="GO:0005737">
    <property type="term" value="C:cytoplasm"/>
    <property type="evidence" value="ECO:0007669"/>
    <property type="project" value="UniProtKB-SubCell"/>
</dbReference>
<dbReference type="SUPFAM" id="SSF75005">
    <property type="entry name" value="Arabinanase/levansucrase/invertase"/>
    <property type="match status" value="1"/>
</dbReference>
<keyword evidence="5 8" id="KW-0378">Hydrolase</keyword>
<evidence type="ECO:0000256" key="3">
    <source>
        <dbReference type="ARBA" id="ARBA00012758"/>
    </source>
</evidence>
<evidence type="ECO:0000256" key="6">
    <source>
        <dbReference type="ARBA" id="ARBA00023295"/>
    </source>
</evidence>
<feature type="domain" description="Glycosyl hydrolase family 32 N-terminal" evidence="10">
    <location>
        <begin position="41"/>
        <end position="343"/>
    </location>
</feature>
<dbReference type="UniPathway" id="UPA00238"/>
<comment type="pathway">
    <text evidence="1 9">Glycan biosynthesis; sucrose metabolism.</text>
</comment>
<keyword evidence="13" id="KW-1185">Reference proteome</keyword>
<evidence type="ECO:0000256" key="8">
    <source>
        <dbReference type="RuleBase" id="RU362110"/>
    </source>
</evidence>
<dbReference type="InterPro" id="IPR023296">
    <property type="entry name" value="Glyco_hydro_beta-prop_sf"/>
</dbReference>
<sequence length="496" mass="57024">MSLIKNWTTELRYQHYDKWPEDYIKQLKKQVSQSKWRLNYHVQPETGLLNDPNGFSFFNGKWHLFYQSYPMGAVHGLKSWFHLTSTNLIDWQKEGADLLPDSPYDSHGVYSGSAFPLDDRLFLAYTGNVRDNDWNRFSYQMGAWMDQNNQIEKVQLPLIEQPPKGYTQHFRDPQIFVYQNKYFMVIGAQNEALEGKVLTYMSTDLQNWELQGELDFSEHQMGFMVECPNLVFVDGKALLLFCPQGLEKEILPYQNIYPNTYVVANEFDSENNRLTNPSSLKNLDEGFDVYATQAFNAPDGRALAVSWIGLPEITYPTDREGWAHCLSLTKELTIKEGMLFQNPVAETKDLREKEYKLHGQLHAEPQAISTSIENQYEMNIEFEQGAKGKLTLLADQKENTGLELSFDTERGTMIINRENVGISFGEEYGNQREFSIPQGPLSLRVFVDSSVVEIFINDGEKTATARVFPKESKNDILLSGSQSSFSGKLWTLRSTK</sequence>
<accession>A0A3S9H9N4</accession>
<dbReference type="CDD" id="cd18623">
    <property type="entry name" value="GH32_ScrB-like"/>
    <property type="match status" value="1"/>
</dbReference>
<feature type="domain" description="Glycosyl hydrolase family 32 C-terminal" evidence="11">
    <location>
        <begin position="346"/>
        <end position="479"/>
    </location>
</feature>
<dbReference type="Pfam" id="PF00251">
    <property type="entry name" value="Glyco_hydro_32N"/>
    <property type="match status" value="1"/>
</dbReference>
<dbReference type="Proteomes" id="UP000273326">
    <property type="component" value="Chromosome"/>
</dbReference>
<dbReference type="PANTHER" id="PTHR43101:SF1">
    <property type="entry name" value="BETA-FRUCTOSIDASE"/>
    <property type="match status" value="1"/>
</dbReference>
<dbReference type="InterPro" id="IPR006232">
    <property type="entry name" value="Suc6P_hydrolase"/>
</dbReference>
<dbReference type="NCBIfam" id="TIGR01322">
    <property type="entry name" value="scrB_fam"/>
    <property type="match status" value="1"/>
</dbReference>
<evidence type="ECO:0000256" key="5">
    <source>
        <dbReference type="ARBA" id="ARBA00022801"/>
    </source>
</evidence>
<dbReference type="OrthoDB" id="9759709at2"/>
<dbReference type="Pfam" id="PF08244">
    <property type="entry name" value="Glyco_hydro_32C"/>
    <property type="match status" value="1"/>
</dbReference>
<dbReference type="SUPFAM" id="SSF49899">
    <property type="entry name" value="Concanavalin A-like lectins/glucanases"/>
    <property type="match status" value="1"/>
</dbReference>
<reference evidence="13" key="1">
    <citation type="submission" date="2018-12" db="EMBL/GenBank/DDBJ databases">
        <title>Complete genome sequencing of Jeotgalibaca sp. H21T32.</title>
        <authorList>
            <person name="Bae J.-W."/>
            <person name="Lee S.-Y."/>
        </authorList>
    </citation>
    <scope>NUCLEOTIDE SEQUENCE [LARGE SCALE GENOMIC DNA]</scope>
    <source>
        <strain evidence="13">H21T32</strain>
    </source>
</reference>
<evidence type="ECO:0000259" key="11">
    <source>
        <dbReference type="Pfam" id="PF08244"/>
    </source>
</evidence>
<comment type="subcellular location">
    <subcellularLocation>
        <location evidence="9">Cytoplasm</location>
    </subcellularLocation>
</comment>
<dbReference type="InterPro" id="IPR013189">
    <property type="entry name" value="Glyco_hydro_32_C"/>
</dbReference>
<dbReference type="InterPro" id="IPR018053">
    <property type="entry name" value="Glyco_hydro_32_AS"/>
</dbReference>
<dbReference type="SMART" id="SM00640">
    <property type="entry name" value="Glyco_32"/>
    <property type="match status" value="1"/>
</dbReference>
<evidence type="ECO:0000256" key="7">
    <source>
        <dbReference type="ARBA" id="ARBA00033367"/>
    </source>
</evidence>
<dbReference type="PROSITE" id="PS00609">
    <property type="entry name" value="GLYCOSYL_HYDROL_F32"/>
    <property type="match status" value="1"/>
</dbReference>
<keyword evidence="9" id="KW-0963">Cytoplasm</keyword>
<evidence type="ECO:0000256" key="9">
    <source>
        <dbReference type="RuleBase" id="RU365015"/>
    </source>
</evidence>
<gene>
    <name evidence="12" type="ORF">EJN90_04865</name>
</gene>
<dbReference type="InterPro" id="IPR013148">
    <property type="entry name" value="Glyco_hydro_32_N"/>
</dbReference>